<keyword evidence="1" id="KW-0547">Nucleotide-binding</keyword>
<comment type="caution">
    <text evidence="5">The sequence shown here is derived from an EMBL/GenBank/DDBJ whole genome shotgun (WGS) entry which is preliminary data.</text>
</comment>
<dbReference type="CDD" id="cd19499">
    <property type="entry name" value="RecA-like_ClpB_Hsp104-like"/>
    <property type="match status" value="1"/>
</dbReference>
<feature type="region of interest" description="Disordered" evidence="3">
    <location>
        <begin position="1140"/>
        <end position="1163"/>
    </location>
</feature>
<dbReference type="Proteomes" id="UP000179242">
    <property type="component" value="Unassembled WGS sequence"/>
</dbReference>
<dbReference type="CDD" id="cd00009">
    <property type="entry name" value="AAA"/>
    <property type="match status" value="1"/>
</dbReference>
<dbReference type="PRINTS" id="PR00300">
    <property type="entry name" value="CLPPROTEASEA"/>
</dbReference>
<reference evidence="5 6" key="1">
    <citation type="journal article" date="2016" name="Nat. Commun.">
        <title>Thousands of microbial genomes shed light on interconnected biogeochemical processes in an aquifer system.</title>
        <authorList>
            <person name="Anantharaman K."/>
            <person name="Brown C.T."/>
            <person name="Hug L.A."/>
            <person name="Sharon I."/>
            <person name="Castelle C.J."/>
            <person name="Probst A.J."/>
            <person name="Thomas B.C."/>
            <person name="Singh A."/>
            <person name="Wilkins M.J."/>
            <person name="Karaoz U."/>
            <person name="Brodie E.L."/>
            <person name="Williams K.H."/>
            <person name="Hubbard S.S."/>
            <person name="Banfield J.F."/>
        </authorList>
    </citation>
    <scope>NUCLEOTIDE SEQUENCE [LARGE SCALE GENOMIC DNA]</scope>
</reference>
<accession>A0A1F4U724</accession>
<dbReference type="Pfam" id="PF00004">
    <property type="entry name" value="AAA"/>
    <property type="match status" value="1"/>
</dbReference>
<dbReference type="SMART" id="SM00382">
    <property type="entry name" value="AAA"/>
    <property type="match status" value="2"/>
</dbReference>
<feature type="compositionally biased region" description="Low complexity" evidence="3">
    <location>
        <begin position="1141"/>
        <end position="1163"/>
    </location>
</feature>
<dbReference type="GO" id="GO:0005524">
    <property type="term" value="F:ATP binding"/>
    <property type="evidence" value="ECO:0007669"/>
    <property type="project" value="UniProtKB-KW"/>
</dbReference>
<organism evidence="5 6">
    <name type="scientific">candidate division WOR-1 bacterium RIFOXYC2_FULL_46_14</name>
    <dbReference type="NCBI Taxonomy" id="1802587"/>
    <lineage>
        <taxon>Bacteria</taxon>
        <taxon>Bacillati</taxon>
        <taxon>Saganbacteria</taxon>
    </lineage>
</organism>
<dbReference type="InterPro" id="IPR003959">
    <property type="entry name" value="ATPase_AAA_core"/>
</dbReference>
<dbReference type="EMBL" id="MEUJ01000002">
    <property type="protein sequence ID" value="OGC40711.1"/>
    <property type="molecule type" value="Genomic_DNA"/>
</dbReference>
<sequence length="1805" mass="199744">MDKLSLKLISFNLVTPVSPAQGAEDAEKEELRPDFLIPFQKRFNLAKVSDVIAREKEITDIMCILATDSNANVLLLGFPGTGKTCLAQAMAKSFLQGEVDPVIITGRSGSSVDFLFMDAADLKAAKGPSAAKVRAIEAYLEKFPNTVIFVDEAHLLGKTELGDSSPIIELMKPMLNRPYSHFIFATTVEEHRKYLAVIPAVDRRWTILPIAESDPAVTRLILRQHRGTLLNQDKYRSLPFSVVIPDQIIALIVELAGRYVPSDRCGYNPSRSIKLLEQALARLVTRNSVLVMRYRMNCTTLVKLFSEYVMALRQRDETSVKECQGHIEKQISAYLSDRKSGGQQETELRTPDLYEALSILTGLPYESFERLDRRFLDTLAAELKKRIVGQDSVMDVIASRIRRARLGLSDPRKPVFTGLFAGKTGTGKTETAKMLARLLFGGEAAMVVINGPEYDQEWKISRLIGASAGYIGYDDKCKFEEISDHGGRCVILIDEFEKMTPKAQDIFLKALDEGEVETAAGKRISFKEAVIIFTSNLGSDKLVYRRMENVAEDFQELLEFRRQTILAVEALAEKREAESQRLQTEARFEEAEKFSAGAAKLRRFLAERTGDLQRGIFPQDDIEDRELKELLAEREKEDREIKDSIEGGGANVFARRLKKHREKTAREFEKRKAGIHPAKFETHKDIVNILEGEYATALLSGDPETEEIERWLKEQETVDRDLSGKLAAARRADQDCAEIERKNSETIERCFREAGYKPEFLGRIKSGGGIYAFNPVSRKMAAAILKIRAKKFIEQQKRFFWRRVEIATDVFEYVLSRVGDLESEGGRGVERTFNDLIVDRLSQELMAAEAGTNAQIAIYLEGSKIAVNITALEEADVSSLPPQEGEAGKLLAHFHEQALAVSRMFADYSVTVDEIKRLLNGEKIVDGGKKPAFAAREKLVSGNLPAVLSSFRGTPLSKGIGLLGMHLQAEEAEADFVAQVQAVAKGLVLMSAKTLFNFTLGDTFKNRQETYDLLTAKANGSQPLVEKVQKAAAAVNAVCEWGIESDSVGFKIAVPCKLTEKELAVLRIYSEGGATDSEALRQLFEANKKKGLTLDLSLFRGYAELKKRFGDRVDLGFYIEEGEDGKESRVVYWFKSPVPKQPKTAAAPAAKPAGTKPAKPPAAFDAKKAEDTDYLKQFITDRLPAWDEIPFADLAENDEFKRVHSCFSGHLKNAAELAGSAEEVEEYVLDAVGMVRVDAPVFDFLLLRALEEAEIDIPVRNDLKSKTERHAQEREQKKRMLNLATGFVPEKEDIGQTAALFASLSAKGSIEVENGTVEDFEKILSGTDFLLRVSADVYLRKLLSQEDCRLNIEMGNRTLTLNIQMGGYSFARQIEANPSDDAGKKAEISEKVGRFIEEFDVVPRSILPEESWQRAFTLIEEINGTPFAGKLAERLAKHVAVNGGLLDIFRQALNASPVAGARSTASGKAGVLDFKAAVALAKTVLVKRELNRQAASPEERPYTEEEIDADIAEIEAGGQKALAGALRRRKNSSAVSLDEILGVDFLGLVSSEQVDFWSGIAANALKKRGLPAVPKIVKKGKEDSSFAGNILPRLADGVAALVETDLPADFELALQLANTIVALSEICEHTAVYRMFNLVAERLIEGAGNVEKIRKAREFLSGLSEKWLATSNPANFLCFINKLLNQTSDQAKAVNSELKKWEGIARFATPPNQLEVCQVDEVDPLAVDTVALFLGDRALLEKAAVFLNKAIKEKRGPFADDVFSGAGGAVALLKVRRKKGGLWLEVSVSGKSFGASQYLEEEKLD</sequence>
<dbReference type="GO" id="GO:0016887">
    <property type="term" value="F:ATP hydrolysis activity"/>
    <property type="evidence" value="ECO:0007669"/>
    <property type="project" value="InterPro"/>
</dbReference>
<evidence type="ECO:0000256" key="3">
    <source>
        <dbReference type="SAM" id="MobiDB-lite"/>
    </source>
</evidence>
<dbReference type="Pfam" id="PF07724">
    <property type="entry name" value="AAA_2"/>
    <property type="match status" value="1"/>
</dbReference>
<dbReference type="Gene3D" id="3.40.50.300">
    <property type="entry name" value="P-loop containing nucleotide triphosphate hydrolases"/>
    <property type="match status" value="2"/>
</dbReference>
<dbReference type="InterPro" id="IPR050130">
    <property type="entry name" value="ClpA_ClpB"/>
</dbReference>
<dbReference type="PANTHER" id="PTHR11638:SF18">
    <property type="entry name" value="HEAT SHOCK PROTEIN 104"/>
    <property type="match status" value="1"/>
</dbReference>
<gene>
    <name evidence="5" type="ORF">A2438_00205</name>
</gene>
<name>A0A1F4U724_UNCSA</name>
<evidence type="ECO:0000256" key="1">
    <source>
        <dbReference type="ARBA" id="ARBA00022741"/>
    </source>
</evidence>
<dbReference type="InterPro" id="IPR001270">
    <property type="entry name" value="ClpA/B"/>
</dbReference>
<evidence type="ECO:0000256" key="2">
    <source>
        <dbReference type="ARBA" id="ARBA00022840"/>
    </source>
</evidence>
<evidence type="ECO:0000259" key="4">
    <source>
        <dbReference type="SMART" id="SM00382"/>
    </source>
</evidence>
<feature type="domain" description="AAA+ ATPase" evidence="4">
    <location>
        <begin position="414"/>
        <end position="564"/>
    </location>
</feature>
<feature type="domain" description="AAA+ ATPase" evidence="4">
    <location>
        <begin position="69"/>
        <end position="211"/>
    </location>
</feature>
<evidence type="ECO:0000313" key="6">
    <source>
        <dbReference type="Proteomes" id="UP000179242"/>
    </source>
</evidence>
<dbReference type="InterPro" id="IPR027417">
    <property type="entry name" value="P-loop_NTPase"/>
</dbReference>
<keyword evidence="2" id="KW-0067">ATP-binding</keyword>
<dbReference type="PANTHER" id="PTHR11638">
    <property type="entry name" value="ATP-DEPENDENT CLP PROTEASE"/>
    <property type="match status" value="1"/>
</dbReference>
<dbReference type="GO" id="GO:0034605">
    <property type="term" value="P:cellular response to heat"/>
    <property type="evidence" value="ECO:0007669"/>
    <property type="project" value="TreeGrafter"/>
</dbReference>
<protein>
    <recommendedName>
        <fullName evidence="4">AAA+ ATPase domain-containing protein</fullName>
    </recommendedName>
</protein>
<evidence type="ECO:0000313" key="5">
    <source>
        <dbReference type="EMBL" id="OGC40711.1"/>
    </source>
</evidence>
<dbReference type="InterPro" id="IPR003593">
    <property type="entry name" value="AAA+_ATPase"/>
</dbReference>
<proteinExistence type="predicted"/>
<dbReference type="SUPFAM" id="SSF52540">
    <property type="entry name" value="P-loop containing nucleoside triphosphate hydrolases"/>
    <property type="match status" value="2"/>
</dbReference>
<dbReference type="GO" id="GO:0005737">
    <property type="term" value="C:cytoplasm"/>
    <property type="evidence" value="ECO:0007669"/>
    <property type="project" value="TreeGrafter"/>
</dbReference>